<dbReference type="PANTHER" id="PTHR43771">
    <property type="entry name" value="PHOSPHOMANNOMUTASE"/>
    <property type="match status" value="1"/>
</dbReference>
<dbReference type="SUPFAM" id="SSF53738">
    <property type="entry name" value="Phosphoglucomutase, first 3 domains"/>
    <property type="match status" value="3"/>
</dbReference>
<evidence type="ECO:0000259" key="8">
    <source>
        <dbReference type="Pfam" id="PF02878"/>
    </source>
</evidence>
<dbReference type="RefSeq" id="WP_012997066.1">
    <property type="nucleotide sequence ID" value="NC_013926.1"/>
</dbReference>
<feature type="domain" description="Alpha-D-phosphohexomutase C-terminal" evidence="7">
    <location>
        <begin position="359"/>
        <end position="429"/>
    </location>
</feature>
<reference evidence="11" key="1">
    <citation type="submission" date="2010-02" db="EMBL/GenBank/DDBJ databases">
        <title>Complete sequence of Aciduliprofundum boonei T469.</title>
        <authorList>
            <consortium name="US DOE Joint Genome Institute"/>
            <person name="Lucas S."/>
            <person name="Copeland A."/>
            <person name="Lapidus A."/>
            <person name="Cheng J.-F."/>
            <person name="Bruce D."/>
            <person name="Goodwin L."/>
            <person name="Pitluck S."/>
            <person name="Saunders E."/>
            <person name="Detter J.C."/>
            <person name="Han C."/>
            <person name="Tapia R."/>
            <person name="Land M."/>
            <person name="Hauser L."/>
            <person name="Kyrpides N."/>
            <person name="Mikhailova N."/>
            <person name="Flores G."/>
            <person name="Reysenbach A.-L."/>
            <person name="Woyke T."/>
        </authorList>
    </citation>
    <scope>NUCLEOTIDE SEQUENCE</scope>
    <source>
        <strain evidence="11">T469</strain>
    </source>
</reference>
<dbReference type="Pfam" id="PF02879">
    <property type="entry name" value="PGM_PMM_II"/>
    <property type="match status" value="1"/>
</dbReference>
<dbReference type="Gene3D" id="3.30.310.50">
    <property type="entry name" value="Alpha-D-phosphohexomutase, C-terminal domain"/>
    <property type="match status" value="1"/>
</dbReference>
<organism evidence="11 12">
    <name type="scientific">Aciduliprofundum boonei (strain DSM 19572 / T469)</name>
    <dbReference type="NCBI Taxonomy" id="439481"/>
    <lineage>
        <taxon>Archaea</taxon>
        <taxon>Methanobacteriati</taxon>
        <taxon>Thermoplasmatota</taxon>
        <taxon>DHVE2 group</taxon>
        <taxon>Candidatus Aciduliprofundum</taxon>
    </lineage>
</organism>
<sequence length="439" mass="49247">MQLFGTAGIRGITNRDITPELALKIAQAYGSVFSGDIAVARDTRYGAEMIERAVVSGLQSTGNRVHLLGILPLPIFARFVADFMDGGIIVTGSHTPPQIMGIVPVDELGRDIYWDKAREIEKIYNNGKEKTATWDRIEDTVFEDAVEHYMKFIERKAKNLSGFKIAVDPANGSGAGIIDRILENLGMDVYCIHCDRRHVPARPSEPRKETLQELRKISPNFDIGIGTDIDADRVLFASQGEIFSEDTIGAIFAKFFAKERMVTPINSSSLIEYVAKRSGFEVIYCPVGPPEIAEHILRYKASYGYEETGKYIFPPKTLWGDSILSTINLLKIIDSQGKSLKELASEFPRYYQIKDKIAVEREKKRKIVDKIGEFLERNMPPGAKNIVRVDGVKIIYEDSWLLIRASGTEDVIRIFSDAPSLEKAKKLVDYGKNLVKNFI</sequence>
<dbReference type="OrthoDB" id="10363at2157"/>
<evidence type="ECO:0000259" key="7">
    <source>
        <dbReference type="Pfam" id="PF00408"/>
    </source>
</evidence>
<evidence type="ECO:0000259" key="10">
    <source>
        <dbReference type="Pfam" id="PF02880"/>
    </source>
</evidence>
<evidence type="ECO:0000256" key="5">
    <source>
        <dbReference type="ARBA" id="ARBA00022842"/>
    </source>
</evidence>
<dbReference type="PRINTS" id="PR00509">
    <property type="entry name" value="PGMPMM"/>
</dbReference>
<dbReference type="InterPro" id="IPR005841">
    <property type="entry name" value="Alpha-D-phosphohexomutase_SF"/>
</dbReference>
<feature type="domain" description="Alpha-D-phosphohexomutase alpha/beta/alpha" evidence="9">
    <location>
        <begin position="147"/>
        <end position="237"/>
    </location>
</feature>
<dbReference type="SUPFAM" id="SSF55957">
    <property type="entry name" value="Phosphoglucomutase, C-terminal domain"/>
    <property type="match status" value="1"/>
</dbReference>
<comment type="cofactor">
    <cofactor evidence="1">
        <name>Mg(2+)</name>
        <dbReference type="ChEBI" id="CHEBI:18420"/>
    </cofactor>
</comment>
<dbReference type="Pfam" id="PF02878">
    <property type="entry name" value="PGM_PMM_I"/>
    <property type="match status" value="1"/>
</dbReference>
<gene>
    <name evidence="11" type="ordered locus">Aboo_0187</name>
</gene>
<dbReference type="GeneID" id="8827125"/>
<keyword evidence="5" id="KW-0460">Magnesium</keyword>
<evidence type="ECO:0000256" key="6">
    <source>
        <dbReference type="ARBA" id="ARBA00023235"/>
    </source>
</evidence>
<dbReference type="Gene3D" id="3.40.120.10">
    <property type="entry name" value="Alpha-D-Glucose-1,6-Bisphosphate, subunit A, domain 3"/>
    <property type="match status" value="3"/>
</dbReference>
<dbReference type="EMBL" id="CP001941">
    <property type="protein sequence ID" value="ADD07999.1"/>
    <property type="molecule type" value="Genomic_DNA"/>
</dbReference>
<feature type="domain" description="Alpha-D-phosphohexomutase alpha/beta/alpha" evidence="8">
    <location>
        <begin position="2"/>
        <end position="129"/>
    </location>
</feature>
<evidence type="ECO:0000256" key="1">
    <source>
        <dbReference type="ARBA" id="ARBA00001946"/>
    </source>
</evidence>
<protein>
    <submittedName>
        <fullName evidence="11">Phosphoglucomutase/phosphomannomutase alpha/beta/alpha domain I</fullName>
    </submittedName>
</protein>
<keyword evidence="4" id="KW-0479">Metal-binding</keyword>
<dbReference type="HOGENOM" id="CLU_016950_7_1_2"/>
<dbReference type="GO" id="GO:0016868">
    <property type="term" value="F:intramolecular phosphotransferase activity"/>
    <property type="evidence" value="ECO:0007669"/>
    <property type="project" value="InterPro"/>
</dbReference>
<comment type="similarity">
    <text evidence="2">Belongs to the phosphohexose mutase family.</text>
</comment>
<proteinExistence type="inferred from homology"/>
<accession>D3TBR4</accession>
<dbReference type="Pfam" id="PF02880">
    <property type="entry name" value="PGM_PMM_III"/>
    <property type="match status" value="1"/>
</dbReference>
<name>D3TBR4_ACIB4</name>
<feature type="domain" description="Alpha-D-phosphohexomutase alpha/beta/alpha" evidence="10">
    <location>
        <begin position="246"/>
        <end position="350"/>
    </location>
</feature>
<dbReference type="InterPro" id="IPR005843">
    <property type="entry name" value="A-D-PHexomutase_C"/>
</dbReference>
<dbReference type="InterPro" id="IPR005846">
    <property type="entry name" value="A-D-PHexomutase_a/b/a-III"/>
</dbReference>
<keyword evidence="6" id="KW-0413">Isomerase</keyword>
<evidence type="ECO:0000256" key="3">
    <source>
        <dbReference type="ARBA" id="ARBA00022553"/>
    </source>
</evidence>
<dbReference type="KEGG" id="abi:Aboo_0187"/>
<dbReference type="InterPro" id="IPR005845">
    <property type="entry name" value="A-D-PHexomutase_a/b/a-II"/>
</dbReference>
<evidence type="ECO:0000259" key="9">
    <source>
        <dbReference type="Pfam" id="PF02879"/>
    </source>
</evidence>
<dbReference type="Proteomes" id="UP000001400">
    <property type="component" value="Chromosome"/>
</dbReference>
<dbReference type="GO" id="GO:0046872">
    <property type="term" value="F:metal ion binding"/>
    <property type="evidence" value="ECO:0007669"/>
    <property type="project" value="UniProtKB-KW"/>
</dbReference>
<evidence type="ECO:0000256" key="4">
    <source>
        <dbReference type="ARBA" id="ARBA00022723"/>
    </source>
</evidence>
<keyword evidence="3" id="KW-0597">Phosphoprotein</keyword>
<dbReference type="InterPro" id="IPR036900">
    <property type="entry name" value="A-D-PHexomutase_C_sf"/>
</dbReference>
<evidence type="ECO:0000313" key="11">
    <source>
        <dbReference type="EMBL" id="ADD07999.1"/>
    </source>
</evidence>
<dbReference type="InterPro" id="IPR005844">
    <property type="entry name" value="A-D-PHexomutase_a/b/a-I"/>
</dbReference>
<keyword evidence="12" id="KW-1185">Reference proteome</keyword>
<dbReference type="Pfam" id="PF00408">
    <property type="entry name" value="PGM_PMM_IV"/>
    <property type="match status" value="1"/>
</dbReference>
<dbReference type="InterPro" id="IPR016055">
    <property type="entry name" value="A-D-PHexomutase_a/b/a-I/II/III"/>
</dbReference>
<evidence type="ECO:0000256" key="2">
    <source>
        <dbReference type="ARBA" id="ARBA00010231"/>
    </source>
</evidence>
<evidence type="ECO:0000313" key="12">
    <source>
        <dbReference type="Proteomes" id="UP000001400"/>
    </source>
</evidence>
<dbReference type="PANTHER" id="PTHR43771:SF1">
    <property type="entry name" value="PHOSPHOMANNOMUTASE"/>
    <property type="match status" value="1"/>
</dbReference>
<dbReference type="GO" id="GO:0005975">
    <property type="term" value="P:carbohydrate metabolic process"/>
    <property type="evidence" value="ECO:0007669"/>
    <property type="project" value="InterPro"/>
</dbReference>
<dbReference type="AlphaFoldDB" id="D3TBR4"/>